<sequence length="98" mass="10869">ISAAEIEKQSAINQELKKPRVVAELDPGGVNIEFVPPRCHPARPQVDALGFSLQFRISFKPSAPGFRTWHSCRAQRRHGSCTLAPKKLEAFTLSEQTS</sequence>
<feature type="non-terminal residue" evidence="1">
    <location>
        <position position="1"/>
    </location>
</feature>
<protein>
    <submittedName>
        <fullName evidence="1">Uncharacterized protein</fullName>
    </submittedName>
</protein>
<gene>
    <name evidence="1" type="ORF">KUCAC02_002442</name>
</gene>
<evidence type="ECO:0000313" key="2">
    <source>
        <dbReference type="Proteomes" id="UP001057452"/>
    </source>
</evidence>
<organism evidence="1 2">
    <name type="scientific">Chaenocephalus aceratus</name>
    <name type="common">Blackfin icefish</name>
    <name type="synonym">Chaenichthys aceratus</name>
    <dbReference type="NCBI Taxonomy" id="36190"/>
    <lineage>
        <taxon>Eukaryota</taxon>
        <taxon>Metazoa</taxon>
        <taxon>Chordata</taxon>
        <taxon>Craniata</taxon>
        <taxon>Vertebrata</taxon>
        <taxon>Euteleostomi</taxon>
        <taxon>Actinopterygii</taxon>
        <taxon>Neopterygii</taxon>
        <taxon>Teleostei</taxon>
        <taxon>Neoteleostei</taxon>
        <taxon>Acanthomorphata</taxon>
        <taxon>Eupercaria</taxon>
        <taxon>Perciformes</taxon>
        <taxon>Notothenioidei</taxon>
        <taxon>Channichthyidae</taxon>
        <taxon>Chaenocephalus</taxon>
    </lineage>
</organism>
<proteinExistence type="predicted"/>
<dbReference type="Proteomes" id="UP001057452">
    <property type="component" value="Chromosome 3"/>
</dbReference>
<name>A0ACB9XVS9_CHAAC</name>
<dbReference type="EMBL" id="CM043787">
    <property type="protein sequence ID" value="KAI4830836.1"/>
    <property type="molecule type" value="Genomic_DNA"/>
</dbReference>
<feature type="non-terminal residue" evidence="1">
    <location>
        <position position="98"/>
    </location>
</feature>
<keyword evidence="2" id="KW-1185">Reference proteome</keyword>
<accession>A0ACB9XVS9</accession>
<comment type="caution">
    <text evidence="1">The sequence shown here is derived from an EMBL/GenBank/DDBJ whole genome shotgun (WGS) entry which is preliminary data.</text>
</comment>
<evidence type="ECO:0000313" key="1">
    <source>
        <dbReference type="EMBL" id="KAI4830836.1"/>
    </source>
</evidence>
<reference evidence="1" key="1">
    <citation type="submission" date="2022-05" db="EMBL/GenBank/DDBJ databases">
        <title>Chromosome-level genome of Chaenocephalus aceratus.</title>
        <authorList>
            <person name="Park H."/>
        </authorList>
    </citation>
    <scope>NUCLEOTIDE SEQUENCE</scope>
    <source>
        <strain evidence="1">KU_202001</strain>
    </source>
</reference>